<dbReference type="GO" id="GO:0005829">
    <property type="term" value="C:cytosol"/>
    <property type="evidence" value="ECO:0007669"/>
    <property type="project" value="TreeGrafter"/>
</dbReference>
<evidence type="ECO:0000259" key="4">
    <source>
        <dbReference type="Pfam" id="PF09759"/>
    </source>
</evidence>
<name>D2VBE5_NAEGR</name>
<sequence length="512" mass="58797">MQQQEGRNVDFPESLIKLYALDLISFASESLGRNLSSEVKSLNINSSIDDFQEACIQVGTLWRNNCASGGEEFQNKLMNEGILFFCLQILKNYFDNMERWEEFDSRKTALILFQVLANAMTGNKPIQIYLYEISDCIFFKEIIPKALLLGKIFTNVACMSIYNSIAKGNLQIEFEFFSNRELMIQLLERLYETKHTKEWVFLIYKKYFLSKAYLNEESEDFFFHGEETCRLMLEEIEKSADEALLLDLLEIIDQFSNEEVQAKEPTPAAGTYKSLIEFCVQIINILREKFLPGETGTIGILTYKQFECLFVSLECLSNLSSLLILSSAKSAEIELRTECMAAMLTLLGLSCAVKELKQEGSGLCIDIFEHAGLLVFEDEEDEEKKGMYLGYKTLLIRTIANLTFKSREIQDFVREQEGLPLCLSCCGVQEQHPYLREWGVFCVRNLCEDNEENQKFIKDMNLEGIDAQSEEILAKQGFKANVQNGKINLEKIDKSEQGEEKKPEEPEESKQL</sequence>
<keyword evidence="2" id="KW-0131">Cell cycle</keyword>
<feature type="domain" description="Ataxin-10" evidence="4">
    <location>
        <begin position="391"/>
        <end position="489"/>
    </location>
</feature>
<evidence type="ECO:0000256" key="2">
    <source>
        <dbReference type="ARBA" id="ARBA00023306"/>
    </source>
</evidence>
<dbReference type="OrthoDB" id="379794at2759"/>
<dbReference type="eggNOG" id="KOG2676">
    <property type="taxonomic scope" value="Eukaryota"/>
</dbReference>
<reference evidence="5 6" key="1">
    <citation type="journal article" date="2010" name="Cell">
        <title>The genome of Naegleria gruberi illuminates early eukaryotic versatility.</title>
        <authorList>
            <person name="Fritz-Laylin L.K."/>
            <person name="Prochnik S.E."/>
            <person name="Ginger M.L."/>
            <person name="Dacks J.B."/>
            <person name="Carpenter M.L."/>
            <person name="Field M.C."/>
            <person name="Kuo A."/>
            <person name="Paredez A."/>
            <person name="Chapman J."/>
            <person name="Pham J."/>
            <person name="Shu S."/>
            <person name="Neupane R."/>
            <person name="Cipriano M."/>
            <person name="Mancuso J."/>
            <person name="Tu H."/>
            <person name="Salamov A."/>
            <person name="Lindquist E."/>
            <person name="Shapiro H."/>
            <person name="Lucas S."/>
            <person name="Grigoriev I.V."/>
            <person name="Cande W.Z."/>
            <person name="Fulton C."/>
            <person name="Rokhsar D.S."/>
            <person name="Dawson S.C."/>
        </authorList>
    </citation>
    <scope>NUCLEOTIDE SEQUENCE [LARGE SCALE GENOMIC DNA]</scope>
    <source>
        <strain evidence="5 6">NEG-M</strain>
    </source>
</reference>
<keyword evidence="6" id="KW-1185">Reference proteome</keyword>
<dbReference type="OMA" id="REWGVFC"/>
<dbReference type="PANTHER" id="PTHR13255">
    <property type="entry name" value="ATAXIN-10"/>
    <property type="match status" value="1"/>
</dbReference>
<evidence type="ECO:0000256" key="3">
    <source>
        <dbReference type="SAM" id="MobiDB-lite"/>
    </source>
</evidence>
<dbReference type="RefSeq" id="XP_002678526.1">
    <property type="nucleotide sequence ID" value="XM_002678480.1"/>
</dbReference>
<evidence type="ECO:0000256" key="1">
    <source>
        <dbReference type="ARBA" id="ARBA00022618"/>
    </source>
</evidence>
<dbReference type="GeneID" id="8859007"/>
<dbReference type="VEuPathDB" id="AmoebaDB:NAEGRDRAFT_66186"/>
<dbReference type="Pfam" id="PF09759">
    <property type="entry name" value="Atx10homo_assoc"/>
    <property type="match status" value="1"/>
</dbReference>
<dbReference type="AlphaFoldDB" id="D2VBE5"/>
<keyword evidence="1" id="KW-0132">Cell division</keyword>
<dbReference type="SUPFAM" id="SSF48371">
    <property type="entry name" value="ARM repeat"/>
    <property type="match status" value="1"/>
</dbReference>
<dbReference type="EMBL" id="GG738861">
    <property type="protein sequence ID" value="EFC45782.1"/>
    <property type="molecule type" value="Genomic_DNA"/>
</dbReference>
<dbReference type="KEGG" id="ngr:NAEGRDRAFT_66186"/>
<organism evidence="6">
    <name type="scientific">Naegleria gruberi</name>
    <name type="common">Amoeba</name>
    <dbReference type="NCBI Taxonomy" id="5762"/>
    <lineage>
        <taxon>Eukaryota</taxon>
        <taxon>Discoba</taxon>
        <taxon>Heterolobosea</taxon>
        <taxon>Tetramitia</taxon>
        <taxon>Eutetramitia</taxon>
        <taxon>Vahlkampfiidae</taxon>
        <taxon>Naegleria</taxon>
    </lineage>
</organism>
<feature type="region of interest" description="Disordered" evidence="3">
    <location>
        <begin position="489"/>
        <end position="512"/>
    </location>
</feature>
<proteinExistence type="predicted"/>
<dbReference type="Gene3D" id="1.25.10.10">
    <property type="entry name" value="Leucine-rich Repeat Variant"/>
    <property type="match status" value="1"/>
</dbReference>
<dbReference type="Proteomes" id="UP000006671">
    <property type="component" value="Unassembled WGS sequence"/>
</dbReference>
<dbReference type="InterPro" id="IPR051374">
    <property type="entry name" value="Ataxin-10/CTR86_families"/>
</dbReference>
<dbReference type="STRING" id="5762.D2VBE5"/>
<accession>D2VBE5</accession>
<protein>
    <submittedName>
        <fullName evidence="5">Predicted protein</fullName>
    </submittedName>
</protein>
<gene>
    <name evidence="5" type="ORF">NAEGRDRAFT_66186</name>
</gene>
<evidence type="ECO:0000313" key="6">
    <source>
        <dbReference type="Proteomes" id="UP000006671"/>
    </source>
</evidence>
<dbReference type="InterPro" id="IPR016024">
    <property type="entry name" value="ARM-type_fold"/>
</dbReference>
<dbReference type="GO" id="GO:0051301">
    <property type="term" value="P:cell division"/>
    <property type="evidence" value="ECO:0007669"/>
    <property type="project" value="UniProtKB-KW"/>
</dbReference>
<dbReference type="InParanoid" id="D2VBE5"/>
<dbReference type="InterPro" id="IPR011989">
    <property type="entry name" value="ARM-like"/>
</dbReference>
<evidence type="ECO:0000313" key="5">
    <source>
        <dbReference type="EMBL" id="EFC45782.1"/>
    </source>
</evidence>
<dbReference type="InterPro" id="IPR019156">
    <property type="entry name" value="Ataxin-10_domain"/>
</dbReference>
<dbReference type="PANTHER" id="PTHR13255:SF0">
    <property type="entry name" value="ATAXIN-10"/>
    <property type="match status" value="1"/>
</dbReference>